<organism evidence="3 4">
    <name type="scientific">Sphingobium naphthae</name>
    <dbReference type="NCBI Taxonomy" id="1886786"/>
    <lineage>
        <taxon>Bacteria</taxon>
        <taxon>Pseudomonadati</taxon>
        <taxon>Pseudomonadota</taxon>
        <taxon>Alphaproteobacteria</taxon>
        <taxon>Sphingomonadales</taxon>
        <taxon>Sphingomonadaceae</taxon>
        <taxon>Sphingobium</taxon>
    </lineage>
</organism>
<dbReference type="RefSeq" id="WP_317517098.1">
    <property type="nucleotide sequence ID" value="NZ_JAPTHD010000004.1"/>
</dbReference>
<sequence length="584" mass="64077">MSRDDNEFRVRPGRSRDSGAASGRRSQKLAAQVQRAANKAGHAGSRRAGLKRGSGSGKAARGRRTVAAMRRIPGQRRVTVMARIARHKGAHYRAAPLAKHIKYLERDGVSRDGRDASMFDAQTDRADRDAFAGRCEDDRHHFRFIVSPEDAGDMEDLRSFTRELMADAAKDLGTELDWVAVDHWNTDNPHIHVLVRGVASDGTDLVIDRGYISEGLRFRAEERVTLELGPRTELDIRTALEREVDAERWTSLDRQLERLGQDTAGLVDLRPGGDADPEMRRLLLGRAAKLEQLGLAAREGPAVWALEPGAEATLRDLSVRNDIIKTMHNAISRDGGRFDVSALALDQDVPSEPVIGRLVERGLHDELTGSAYAIVDGVDGRTHHLRFKDMEMTGDARAGSIVELRSWEDAKGHDRLSLATRSDTPLEAQIKAPGATWLDRQLVARDPIATGNGFGREVRDALDARASHLESQGLARRQGQRVILAQDLVGTLKNQELTAATQAIAARTGLEHKPSSAGEYVSGIYRERVTLSTGRFAMIDEGLGFQLVPWRPALDQHLGQHITGTMSPGGSVDWALGRGRGISL</sequence>
<accession>A0ABU3ZXS8</accession>
<gene>
    <name evidence="3" type="ORF">O0R41_12070</name>
</gene>
<evidence type="ECO:0000256" key="1">
    <source>
        <dbReference type="SAM" id="MobiDB-lite"/>
    </source>
</evidence>
<dbReference type="EMBL" id="JAPTHD010000004">
    <property type="protein sequence ID" value="MDV5824334.1"/>
    <property type="molecule type" value="Genomic_DNA"/>
</dbReference>
<dbReference type="Pfam" id="PF03432">
    <property type="entry name" value="Relaxase"/>
    <property type="match status" value="1"/>
</dbReference>
<feature type="compositionally biased region" description="Basic and acidic residues" evidence="1">
    <location>
        <begin position="1"/>
        <end position="17"/>
    </location>
</feature>
<dbReference type="Pfam" id="PF11843">
    <property type="entry name" value="DUF3363"/>
    <property type="match status" value="1"/>
</dbReference>
<proteinExistence type="predicted"/>
<evidence type="ECO:0000259" key="2">
    <source>
        <dbReference type="Pfam" id="PF03432"/>
    </source>
</evidence>
<reference evidence="4" key="1">
    <citation type="journal article" date="2022" name="J Environ Chem Eng">
        <title>Biodegradation of petroleum oil using a constructed nonpathogenic and heavy metal-tolerant bacterial consortium isolated from marine sponges.</title>
        <authorList>
            <person name="Dechsakulwatana C."/>
            <person name="Rungsihiranrut A."/>
            <person name="Muangchinda C."/>
            <person name="Ningthoujam R."/>
            <person name="Klankeo P."/>
            <person name="Pinyakong O."/>
        </authorList>
    </citation>
    <scope>NUCLEOTIDE SEQUENCE [LARGE SCALE GENOMIC DNA]</scope>
    <source>
        <strain evidence="4">MO2-4</strain>
    </source>
</reference>
<feature type="region of interest" description="Disordered" evidence="1">
    <location>
        <begin position="1"/>
        <end position="65"/>
    </location>
</feature>
<dbReference type="InterPro" id="IPR021795">
    <property type="entry name" value="DUF3363"/>
</dbReference>
<comment type="caution">
    <text evidence="3">The sequence shown here is derived from an EMBL/GenBank/DDBJ whole genome shotgun (WGS) entry which is preliminary data.</text>
</comment>
<evidence type="ECO:0000313" key="3">
    <source>
        <dbReference type="EMBL" id="MDV5824334.1"/>
    </source>
</evidence>
<protein>
    <submittedName>
        <fullName evidence="3">DUF3363 domain-containing protein</fullName>
    </submittedName>
</protein>
<dbReference type="Proteomes" id="UP001185984">
    <property type="component" value="Unassembled WGS sequence"/>
</dbReference>
<name>A0ABU3ZXS8_9SPHN</name>
<evidence type="ECO:0000313" key="4">
    <source>
        <dbReference type="Proteomes" id="UP001185984"/>
    </source>
</evidence>
<dbReference type="InterPro" id="IPR005094">
    <property type="entry name" value="Endonuclease_MobA/VirD2"/>
</dbReference>
<keyword evidence="4" id="KW-1185">Reference proteome</keyword>
<feature type="domain" description="MobA/VirD2-like nuclease" evidence="2">
    <location>
        <begin position="130"/>
        <end position="203"/>
    </location>
</feature>